<keyword evidence="5" id="KW-1185">Reference proteome</keyword>
<dbReference type="InterPro" id="IPR036770">
    <property type="entry name" value="Ankyrin_rpt-contain_sf"/>
</dbReference>
<dbReference type="AlphaFoldDB" id="A0AAD9W179"/>
<dbReference type="PROSITE" id="PS50088">
    <property type="entry name" value="ANK_REPEAT"/>
    <property type="match status" value="1"/>
</dbReference>
<feature type="repeat" description="ANK" evidence="3">
    <location>
        <begin position="239"/>
        <end position="268"/>
    </location>
</feature>
<evidence type="ECO:0000256" key="1">
    <source>
        <dbReference type="ARBA" id="ARBA00022737"/>
    </source>
</evidence>
<proteinExistence type="predicted"/>
<keyword evidence="1" id="KW-0677">Repeat</keyword>
<dbReference type="EMBL" id="JAUJFL010000004">
    <property type="protein sequence ID" value="KAK2604343.1"/>
    <property type="molecule type" value="Genomic_DNA"/>
</dbReference>
<evidence type="ECO:0000256" key="2">
    <source>
        <dbReference type="ARBA" id="ARBA00023043"/>
    </source>
</evidence>
<evidence type="ECO:0008006" key="6">
    <source>
        <dbReference type="Google" id="ProtNLM"/>
    </source>
</evidence>
<dbReference type="SUPFAM" id="SSF48403">
    <property type="entry name" value="Ankyrin repeat"/>
    <property type="match status" value="1"/>
</dbReference>
<organism evidence="4 5">
    <name type="scientific">Phomopsis amygdali</name>
    <name type="common">Fusicoccum amygdali</name>
    <dbReference type="NCBI Taxonomy" id="1214568"/>
    <lineage>
        <taxon>Eukaryota</taxon>
        <taxon>Fungi</taxon>
        <taxon>Dikarya</taxon>
        <taxon>Ascomycota</taxon>
        <taxon>Pezizomycotina</taxon>
        <taxon>Sordariomycetes</taxon>
        <taxon>Sordariomycetidae</taxon>
        <taxon>Diaporthales</taxon>
        <taxon>Diaporthaceae</taxon>
        <taxon>Diaporthe</taxon>
    </lineage>
</organism>
<dbReference type="PANTHER" id="PTHR24198">
    <property type="entry name" value="ANKYRIN REPEAT AND PROTEIN KINASE DOMAIN-CONTAINING PROTEIN"/>
    <property type="match status" value="1"/>
</dbReference>
<sequence>MPGLCDLPDEVILLSLTTRLLRAADLAALALSCRRLKAVAEDALYTQDRERNRSSAVHWAAEHGNTATLDKALKHRLDINEASLSFISRPSPLQTAVEYGQDLAVGWFLDHGADVSQEVHCRCHSGVTGILHVALCLGCASTAQLLISRGAPLEYPSVVAETSGAEYTDALLEASFHGLDTVVEVLVKDHGMNLQTLRGSHRIDALAFAAFNNDNVLTIRTLVGLGANVDGIHKEWLSSPLHFALDEGNFAVADALLDLGAKVTSYEYEFEVNTEDKQVAISWIQVEAAPLVDTIASIINRRAVEGGISAGRSVLRESAESWRAERAALMKRLVELGADIDMEHPGLWVPGYSHDMSPLGVAIAIGDVQDVADLIALGANVNPRMLADAWDIFATGEDESMEKIKILLKHGIRLDEPLRGGMSMLQLAVTYAVDFDTTSGLHDILRMSSTKNLSSDYLDEVLAECLGGMRRIASLTLVRHGARVSCKNKLFSIAICIAEQLELETREEDNLDDIDEGMTCPETEPQDCMGIILDMGLSSEDQCLIFQTVLNKRQLTLAHLFLDRGLAGRPEAALYLPAYLMLAASWGNICVIKRLWQHVHGTPDPTLLLLLLQQSIISDNREAASFFVDHGATAFEHLTPTQIFREHEMRIKSLEACLSAVRVLRGFSGTEGSSDRLWVEREYRKMQIFAAGHPFYDHAQIRSSPFQLAVRYGHIGIVRDLLEAFNPADADAIFRCGKVHIPCVLRKANEIRELIQERGIECDGDNPYAS</sequence>
<gene>
    <name evidence="4" type="ORF">N8I77_007282</name>
</gene>
<dbReference type="Proteomes" id="UP001265746">
    <property type="component" value="Unassembled WGS sequence"/>
</dbReference>
<evidence type="ECO:0000313" key="4">
    <source>
        <dbReference type="EMBL" id="KAK2604343.1"/>
    </source>
</evidence>
<dbReference type="Gene3D" id="1.25.40.20">
    <property type="entry name" value="Ankyrin repeat-containing domain"/>
    <property type="match status" value="3"/>
</dbReference>
<evidence type="ECO:0000313" key="5">
    <source>
        <dbReference type="Proteomes" id="UP001265746"/>
    </source>
</evidence>
<dbReference type="SMART" id="SM00248">
    <property type="entry name" value="ANK"/>
    <property type="match status" value="8"/>
</dbReference>
<keyword evidence="2 3" id="KW-0040">ANK repeat</keyword>
<dbReference type="PROSITE" id="PS50297">
    <property type="entry name" value="ANK_REP_REGION"/>
    <property type="match status" value="1"/>
</dbReference>
<dbReference type="PANTHER" id="PTHR24198:SF194">
    <property type="entry name" value="INVERSIN-A"/>
    <property type="match status" value="1"/>
</dbReference>
<accession>A0AAD9W179</accession>
<dbReference type="InterPro" id="IPR002110">
    <property type="entry name" value="Ankyrin_rpt"/>
</dbReference>
<comment type="caution">
    <text evidence="4">The sequence shown here is derived from an EMBL/GenBank/DDBJ whole genome shotgun (WGS) entry which is preliminary data.</text>
</comment>
<reference evidence="4" key="1">
    <citation type="submission" date="2023-06" db="EMBL/GenBank/DDBJ databases">
        <authorList>
            <person name="Noh H."/>
        </authorList>
    </citation>
    <scope>NUCLEOTIDE SEQUENCE</scope>
    <source>
        <strain evidence="4">DUCC20226</strain>
    </source>
</reference>
<evidence type="ECO:0000256" key="3">
    <source>
        <dbReference type="PROSITE-ProRule" id="PRU00023"/>
    </source>
</evidence>
<protein>
    <recommendedName>
        <fullName evidence="6">F-box domain-containing protein</fullName>
    </recommendedName>
</protein>
<name>A0AAD9W179_PHOAM</name>